<accession>A0A6C0LZC1</accession>
<name>A0A6C0LZC1_9ZZZZ</name>
<dbReference type="EMBL" id="MN740588">
    <property type="protein sequence ID" value="QHU35375.1"/>
    <property type="molecule type" value="Genomic_DNA"/>
</dbReference>
<dbReference type="AlphaFoldDB" id="A0A6C0LZC1"/>
<protein>
    <submittedName>
        <fullName evidence="1">Uncharacterized protein</fullName>
    </submittedName>
</protein>
<sequence>MGNYLSNTNNDTEVSNNNLNTYTPYKLNNTSVDPLYLTKLRYWERDIQWKNWNINNDASNIPQYMKNLRSWESKIQKDNYQRWNSASNIPLSYRLI</sequence>
<organism evidence="1">
    <name type="scientific">viral metagenome</name>
    <dbReference type="NCBI Taxonomy" id="1070528"/>
    <lineage>
        <taxon>unclassified sequences</taxon>
        <taxon>metagenomes</taxon>
        <taxon>organismal metagenomes</taxon>
    </lineage>
</organism>
<proteinExistence type="predicted"/>
<evidence type="ECO:0000313" key="1">
    <source>
        <dbReference type="EMBL" id="QHU35375.1"/>
    </source>
</evidence>
<reference evidence="1" key="1">
    <citation type="journal article" date="2020" name="Nature">
        <title>Giant virus diversity and host interactions through global metagenomics.</title>
        <authorList>
            <person name="Schulz F."/>
            <person name="Roux S."/>
            <person name="Paez-Espino D."/>
            <person name="Jungbluth S."/>
            <person name="Walsh D.A."/>
            <person name="Denef V.J."/>
            <person name="McMahon K.D."/>
            <person name="Konstantinidis K.T."/>
            <person name="Eloe-Fadrosh E.A."/>
            <person name="Kyrpides N.C."/>
            <person name="Woyke T."/>
        </authorList>
    </citation>
    <scope>NUCLEOTIDE SEQUENCE</scope>
    <source>
        <strain evidence="1">GVMAG-S-1017745-26</strain>
    </source>
</reference>